<evidence type="ECO:0000256" key="1">
    <source>
        <dbReference type="ARBA" id="ARBA00008323"/>
    </source>
</evidence>
<comment type="catalytic activity">
    <reaction evidence="12">
        <text>DNA(n) + a 2'-deoxyribonucleoside 5'-triphosphate = DNA(n+1) + diphosphate</text>
        <dbReference type="Rhea" id="RHEA:22508"/>
        <dbReference type="Rhea" id="RHEA-COMP:17339"/>
        <dbReference type="Rhea" id="RHEA-COMP:17340"/>
        <dbReference type="ChEBI" id="CHEBI:33019"/>
        <dbReference type="ChEBI" id="CHEBI:61560"/>
        <dbReference type="ChEBI" id="CHEBI:173112"/>
        <dbReference type="EC" id="2.7.7.7"/>
    </reaction>
</comment>
<dbReference type="InterPro" id="IPR001357">
    <property type="entry name" value="BRCT_dom"/>
</dbReference>
<keyword evidence="17" id="KW-1185">Reference proteome</keyword>
<dbReference type="Gene3D" id="1.10.150.20">
    <property type="entry name" value="5' to 3' exonuclease, C-terminal subdomain"/>
    <property type="match status" value="1"/>
</dbReference>
<gene>
    <name evidence="16" type="ORF">FA13DRAFT_1792330</name>
</gene>
<dbReference type="SUPFAM" id="SSF47802">
    <property type="entry name" value="DNA polymerase beta, N-terminal domain-like"/>
    <property type="match status" value="1"/>
</dbReference>
<dbReference type="SUPFAM" id="SSF81585">
    <property type="entry name" value="PsbU/PolX domain-like"/>
    <property type="match status" value="1"/>
</dbReference>
<dbReference type="InterPro" id="IPR036420">
    <property type="entry name" value="BRCT_dom_sf"/>
</dbReference>
<comment type="caution">
    <text evidence="16">The sequence shown here is derived from an EMBL/GenBank/DDBJ whole genome shotgun (WGS) entry which is preliminary data.</text>
</comment>
<evidence type="ECO:0000256" key="2">
    <source>
        <dbReference type="ARBA" id="ARBA00012417"/>
    </source>
</evidence>
<dbReference type="SMART" id="SM00483">
    <property type="entry name" value="POLXc"/>
    <property type="match status" value="1"/>
</dbReference>
<evidence type="ECO:0000256" key="8">
    <source>
        <dbReference type="ARBA" id="ARBA00022932"/>
    </source>
</evidence>
<dbReference type="Pfam" id="PF14716">
    <property type="entry name" value="HHH_8"/>
    <property type="match status" value="1"/>
</dbReference>
<dbReference type="EMBL" id="QPFP01000023">
    <property type="protein sequence ID" value="TEB30324.1"/>
    <property type="molecule type" value="Genomic_DNA"/>
</dbReference>
<feature type="compositionally biased region" description="Low complexity" evidence="14">
    <location>
        <begin position="171"/>
        <end position="189"/>
    </location>
</feature>
<dbReference type="STRING" id="71717.A0A4Y7T8P3"/>
<keyword evidence="4" id="KW-0808">Transferase</keyword>
<evidence type="ECO:0000256" key="6">
    <source>
        <dbReference type="ARBA" id="ARBA00022705"/>
    </source>
</evidence>
<evidence type="ECO:0000259" key="15">
    <source>
        <dbReference type="PROSITE" id="PS50172"/>
    </source>
</evidence>
<dbReference type="GO" id="GO:0016829">
    <property type="term" value="F:lyase activity"/>
    <property type="evidence" value="ECO:0007669"/>
    <property type="project" value="UniProtKB-KW"/>
</dbReference>
<protein>
    <recommendedName>
        <fullName evidence="2">DNA-directed DNA polymerase</fullName>
        <ecNumber evidence="2">2.7.7.7</ecNumber>
    </recommendedName>
</protein>
<evidence type="ECO:0000256" key="3">
    <source>
        <dbReference type="ARBA" id="ARBA00022634"/>
    </source>
</evidence>
<keyword evidence="9" id="KW-0238">DNA-binding</keyword>
<keyword evidence="5" id="KW-0548">Nucleotidyltransferase</keyword>
<keyword evidence="7" id="KW-0227">DNA damage</keyword>
<name>A0A4Y7T8P3_COPMI</name>
<feature type="active site" description="Nucleophile; Schiff-base intermediate with DNA; for 5'-dRP lyase activity" evidence="13">
    <location>
        <position position="292"/>
    </location>
</feature>
<dbReference type="Gene3D" id="3.40.50.10190">
    <property type="entry name" value="BRCT domain"/>
    <property type="match status" value="1"/>
</dbReference>
<dbReference type="Gene3D" id="3.30.210.10">
    <property type="entry name" value="DNA polymerase, thumb domain"/>
    <property type="match status" value="1"/>
</dbReference>
<evidence type="ECO:0000256" key="13">
    <source>
        <dbReference type="PIRSR" id="PIRSR622312-50"/>
    </source>
</evidence>
<dbReference type="InterPro" id="IPR029398">
    <property type="entry name" value="PolB_thumb"/>
</dbReference>
<dbReference type="Gene3D" id="1.10.150.110">
    <property type="entry name" value="DNA polymerase beta, N-terminal domain-like"/>
    <property type="match status" value="1"/>
</dbReference>
<keyword evidence="6" id="KW-0235">DNA replication</keyword>
<proteinExistence type="inferred from homology"/>
<evidence type="ECO:0000256" key="12">
    <source>
        <dbReference type="ARBA" id="ARBA00049244"/>
    </source>
</evidence>
<feature type="region of interest" description="Disordered" evidence="14">
    <location>
        <begin position="159"/>
        <end position="189"/>
    </location>
</feature>
<dbReference type="FunFam" id="3.30.210.10:FF:000005">
    <property type="entry name" value="DNA polymerase IV"/>
    <property type="match status" value="1"/>
</dbReference>
<feature type="region of interest" description="Disordered" evidence="14">
    <location>
        <begin position="1"/>
        <end position="49"/>
    </location>
</feature>
<evidence type="ECO:0000256" key="10">
    <source>
        <dbReference type="ARBA" id="ARBA00023204"/>
    </source>
</evidence>
<dbReference type="InterPro" id="IPR019843">
    <property type="entry name" value="DNA_pol-X_BS"/>
</dbReference>
<dbReference type="GO" id="GO:0005634">
    <property type="term" value="C:nucleus"/>
    <property type="evidence" value="ECO:0007669"/>
    <property type="project" value="TreeGrafter"/>
</dbReference>
<dbReference type="PANTHER" id="PTHR11276:SF28">
    <property type="entry name" value="DNA POLYMERASE LAMBDA"/>
    <property type="match status" value="1"/>
</dbReference>
<dbReference type="InterPro" id="IPR028207">
    <property type="entry name" value="DNA_pol_B_palm_palm"/>
</dbReference>
<dbReference type="Gene3D" id="3.30.460.10">
    <property type="entry name" value="Beta Polymerase, domain 2"/>
    <property type="match status" value="1"/>
</dbReference>
<dbReference type="GO" id="GO:0006260">
    <property type="term" value="P:DNA replication"/>
    <property type="evidence" value="ECO:0007669"/>
    <property type="project" value="UniProtKB-KW"/>
</dbReference>
<dbReference type="PANTHER" id="PTHR11276">
    <property type="entry name" value="DNA POLYMERASE TYPE-X FAMILY MEMBER"/>
    <property type="match status" value="1"/>
</dbReference>
<dbReference type="EC" id="2.7.7.7" evidence="2"/>
<dbReference type="Proteomes" id="UP000298030">
    <property type="component" value="Unassembled WGS sequence"/>
</dbReference>
<dbReference type="InterPro" id="IPR043519">
    <property type="entry name" value="NT_sf"/>
</dbReference>
<dbReference type="InterPro" id="IPR027421">
    <property type="entry name" value="DNA_pol_lamdba_lyase_dom_sf"/>
</dbReference>
<dbReference type="SUPFAM" id="SSF81301">
    <property type="entry name" value="Nucleotidyltransferase"/>
    <property type="match status" value="1"/>
</dbReference>
<dbReference type="Pfam" id="PF10391">
    <property type="entry name" value="DNA_pol_lambd_f"/>
    <property type="match status" value="1"/>
</dbReference>
<organism evidence="16 17">
    <name type="scientific">Coprinellus micaceus</name>
    <name type="common">Glistening ink-cap mushroom</name>
    <name type="synonym">Coprinus micaceus</name>
    <dbReference type="NCBI Taxonomy" id="71717"/>
    <lineage>
        <taxon>Eukaryota</taxon>
        <taxon>Fungi</taxon>
        <taxon>Dikarya</taxon>
        <taxon>Basidiomycota</taxon>
        <taxon>Agaricomycotina</taxon>
        <taxon>Agaricomycetes</taxon>
        <taxon>Agaricomycetidae</taxon>
        <taxon>Agaricales</taxon>
        <taxon>Agaricineae</taxon>
        <taxon>Psathyrellaceae</taxon>
        <taxon>Coprinellus</taxon>
    </lineage>
</organism>
<dbReference type="GO" id="GO:0003887">
    <property type="term" value="F:DNA-directed DNA polymerase activity"/>
    <property type="evidence" value="ECO:0007669"/>
    <property type="project" value="UniProtKB-KW"/>
</dbReference>
<accession>A0A4Y7T8P3</accession>
<feature type="domain" description="BRCT" evidence="15">
    <location>
        <begin position="81"/>
        <end position="149"/>
    </location>
</feature>
<dbReference type="InterPro" id="IPR002054">
    <property type="entry name" value="DNA-dir_DNA_pol_X"/>
</dbReference>
<evidence type="ECO:0000313" key="17">
    <source>
        <dbReference type="Proteomes" id="UP000298030"/>
    </source>
</evidence>
<reference evidence="16 17" key="1">
    <citation type="journal article" date="2019" name="Nat. Ecol. Evol.">
        <title>Megaphylogeny resolves global patterns of mushroom evolution.</title>
        <authorList>
            <person name="Varga T."/>
            <person name="Krizsan K."/>
            <person name="Foldi C."/>
            <person name="Dima B."/>
            <person name="Sanchez-Garcia M."/>
            <person name="Sanchez-Ramirez S."/>
            <person name="Szollosi G.J."/>
            <person name="Szarkandi J.G."/>
            <person name="Papp V."/>
            <person name="Albert L."/>
            <person name="Andreopoulos W."/>
            <person name="Angelini C."/>
            <person name="Antonin V."/>
            <person name="Barry K.W."/>
            <person name="Bougher N.L."/>
            <person name="Buchanan P."/>
            <person name="Buyck B."/>
            <person name="Bense V."/>
            <person name="Catcheside P."/>
            <person name="Chovatia M."/>
            <person name="Cooper J."/>
            <person name="Damon W."/>
            <person name="Desjardin D."/>
            <person name="Finy P."/>
            <person name="Geml J."/>
            <person name="Haridas S."/>
            <person name="Hughes K."/>
            <person name="Justo A."/>
            <person name="Karasinski D."/>
            <person name="Kautmanova I."/>
            <person name="Kiss B."/>
            <person name="Kocsube S."/>
            <person name="Kotiranta H."/>
            <person name="LaButti K.M."/>
            <person name="Lechner B.E."/>
            <person name="Liimatainen K."/>
            <person name="Lipzen A."/>
            <person name="Lukacs Z."/>
            <person name="Mihaltcheva S."/>
            <person name="Morgado L.N."/>
            <person name="Niskanen T."/>
            <person name="Noordeloos M.E."/>
            <person name="Ohm R.A."/>
            <person name="Ortiz-Santana B."/>
            <person name="Ovrebo C."/>
            <person name="Racz N."/>
            <person name="Riley R."/>
            <person name="Savchenko A."/>
            <person name="Shiryaev A."/>
            <person name="Soop K."/>
            <person name="Spirin V."/>
            <person name="Szebenyi C."/>
            <person name="Tomsovsky M."/>
            <person name="Tulloss R.E."/>
            <person name="Uehling J."/>
            <person name="Grigoriev I.V."/>
            <person name="Vagvolgyi C."/>
            <person name="Papp T."/>
            <person name="Martin F.M."/>
            <person name="Miettinen O."/>
            <person name="Hibbett D.S."/>
            <person name="Nagy L.G."/>
        </authorList>
    </citation>
    <scope>NUCLEOTIDE SEQUENCE [LARGE SCALE GENOMIC DNA]</scope>
    <source>
        <strain evidence="16 17">FP101781</strain>
    </source>
</reference>
<sequence length="610" mass="68285">MPSSRRPASPSSSYDTERDSPGPNRKRRRLRSNTPTGSQSEDDSSAEEPKPLKVYIVQAKLDADTATELYNIIEGFAFKGGGSDERTLQLQLCSEVEDADVVVTAVRMRRRFERHVEWKTAKQKAIVTPNWLRDSKKAGRPLPCGDYAALPELEEETAENCPDQECPGCDTPHSPSRNPRSPSTNRSDPPFAVRSSLGIALTVKPTNAAVFNNWGAKYAVQRASPLVCPNQGLANELSILCRDRELEGLSKNALAYERAIGIIKSYPKVITSDTFKSDLTKLPSLGAKTQTKILEYIDQGHVNEAQATLASERYQSLSLFTSIYGIGPTKARQFYGMGMRTIADLERYYDIPPSPDPERPRPPEVVTEVLKGLDVVSGFTPNGKPIRDEGRASELSVPVGIVLKDELDVRIPRAEVEEMRDVVLHELEELQPGCVSTIVGGYRRGKPMSNDVDIVISHSDYTKGKDIIPGLCKRLTAQLYRKGLVTHIMHLSGFHAHNALREEHWDSLEKALTVFKLPPSENNPVRIHRRVDLIFALPESYWTAVIGWSGSKMFQRDLRLWAKQEKGMKFDSVGLTRRHDSKRFLPKTEEEVFQILGLPWIDPTMRNVDA</sequence>
<dbReference type="Pfam" id="PF14792">
    <property type="entry name" value="DNA_pol_B_palm"/>
    <property type="match status" value="1"/>
</dbReference>
<keyword evidence="10" id="KW-0234">DNA repair</keyword>
<evidence type="ECO:0000256" key="7">
    <source>
        <dbReference type="ARBA" id="ARBA00022763"/>
    </source>
</evidence>
<dbReference type="InterPro" id="IPR037160">
    <property type="entry name" value="DNA_Pol_thumb_sf"/>
</dbReference>
<dbReference type="PROSITE" id="PS00522">
    <property type="entry name" value="DNA_POLYMERASE_X"/>
    <property type="match status" value="1"/>
</dbReference>
<evidence type="ECO:0000256" key="11">
    <source>
        <dbReference type="ARBA" id="ARBA00023239"/>
    </source>
</evidence>
<dbReference type="PRINTS" id="PR00869">
    <property type="entry name" value="DNAPOLX"/>
</dbReference>
<keyword evidence="8" id="KW-0239">DNA-directed DNA polymerase</keyword>
<keyword evidence="11" id="KW-0456">Lyase</keyword>
<comment type="similarity">
    <text evidence="1">Belongs to the DNA polymerase type-X family.</text>
</comment>
<dbReference type="CDD" id="cd00141">
    <property type="entry name" value="NT_POLXc"/>
    <property type="match status" value="1"/>
</dbReference>
<evidence type="ECO:0000256" key="9">
    <source>
        <dbReference type="ARBA" id="ARBA00023125"/>
    </source>
</evidence>
<evidence type="ECO:0000256" key="14">
    <source>
        <dbReference type="SAM" id="MobiDB-lite"/>
    </source>
</evidence>
<dbReference type="InterPro" id="IPR022312">
    <property type="entry name" value="DNA_pol_X"/>
</dbReference>
<evidence type="ECO:0000256" key="4">
    <source>
        <dbReference type="ARBA" id="ARBA00022679"/>
    </source>
</evidence>
<dbReference type="InterPro" id="IPR018944">
    <property type="entry name" value="DNA_pol_lambd_fingers_domain"/>
</dbReference>
<dbReference type="AlphaFoldDB" id="A0A4Y7T8P3"/>
<dbReference type="SUPFAM" id="SSF52113">
    <property type="entry name" value="BRCT domain"/>
    <property type="match status" value="1"/>
</dbReference>
<evidence type="ECO:0000256" key="5">
    <source>
        <dbReference type="ARBA" id="ARBA00022695"/>
    </source>
</evidence>
<dbReference type="Pfam" id="PF14791">
    <property type="entry name" value="DNA_pol_B_thumb"/>
    <property type="match status" value="1"/>
</dbReference>
<dbReference type="GO" id="GO:0003677">
    <property type="term" value="F:DNA binding"/>
    <property type="evidence" value="ECO:0007669"/>
    <property type="project" value="UniProtKB-KW"/>
</dbReference>
<dbReference type="GO" id="GO:0006303">
    <property type="term" value="P:double-strand break repair via nonhomologous end joining"/>
    <property type="evidence" value="ECO:0007669"/>
    <property type="project" value="TreeGrafter"/>
</dbReference>
<dbReference type="InterPro" id="IPR010996">
    <property type="entry name" value="HHH_MUS81"/>
</dbReference>
<evidence type="ECO:0000313" key="16">
    <source>
        <dbReference type="EMBL" id="TEB30324.1"/>
    </source>
</evidence>
<feature type="compositionally biased region" description="Low complexity" evidence="14">
    <location>
        <begin position="1"/>
        <end position="13"/>
    </location>
</feature>
<dbReference type="PROSITE" id="PS50172">
    <property type="entry name" value="BRCT"/>
    <property type="match status" value="1"/>
</dbReference>
<dbReference type="OrthoDB" id="205514at2759"/>
<keyword evidence="3" id="KW-0237">DNA synthesis</keyword>